<dbReference type="InterPro" id="IPR036237">
    <property type="entry name" value="Xyl_isomerase-like_sf"/>
</dbReference>
<dbReference type="GO" id="GO:0016853">
    <property type="term" value="F:isomerase activity"/>
    <property type="evidence" value="ECO:0007669"/>
    <property type="project" value="UniProtKB-KW"/>
</dbReference>
<dbReference type="Pfam" id="PF01261">
    <property type="entry name" value="AP_endonuc_2"/>
    <property type="match status" value="1"/>
</dbReference>
<dbReference type="PANTHER" id="PTHR12110">
    <property type="entry name" value="HYDROXYPYRUVATE ISOMERASE"/>
    <property type="match status" value="1"/>
</dbReference>
<dbReference type="EMBL" id="JASNVW010000002">
    <property type="protein sequence ID" value="MDK6028490.1"/>
    <property type="molecule type" value="Genomic_DNA"/>
</dbReference>
<feature type="domain" description="Xylose isomerase-like TIM barrel" evidence="1">
    <location>
        <begin position="22"/>
        <end position="258"/>
    </location>
</feature>
<dbReference type="PANTHER" id="PTHR12110:SF41">
    <property type="entry name" value="INOSOSE DEHYDRATASE"/>
    <property type="match status" value="1"/>
</dbReference>
<dbReference type="InterPro" id="IPR013022">
    <property type="entry name" value="Xyl_isomerase-like_TIM-brl"/>
</dbReference>
<reference evidence="2 3" key="1">
    <citation type="submission" date="2023-05" db="EMBL/GenBank/DDBJ databases">
        <title>A new hyperthermophilic archaea 'Ignisphaera cupida' sp. nov. and description of the family 'Ignisphaeraceae' fam. nov.</title>
        <authorList>
            <person name="Podosokorskaya O.A."/>
            <person name="Elcheninov A.G."/>
            <person name="Klukina A."/>
            <person name="Merkel A.Y."/>
        </authorList>
    </citation>
    <scope>NUCLEOTIDE SEQUENCE [LARGE SCALE GENOMIC DNA]</scope>
    <source>
        <strain evidence="2 3">4213-co</strain>
    </source>
</reference>
<keyword evidence="2" id="KW-0413">Isomerase</keyword>
<name>A0ABD4Z5Q0_9CREN</name>
<dbReference type="Proteomes" id="UP001529235">
    <property type="component" value="Unassembled WGS sequence"/>
</dbReference>
<comment type="caution">
    <text evidence="2">The sequence shown here is derived from an EMBL/GenBank/DDBJ whole genome shotgun (WGS) entry which is preliminary data.</text>
</comment>
<evidence type="ECO:0000313" key="3">
    <source>
        <dbReference type="Proteomes" id="UP001529235"/>
    </source>
</evidence>
<keyword evidence="3" id="KW-1185">Reference proteome</keyword>
<sequence>MRIALQLYSLRSYLEKNFEEVIRWVADIGFEGVEFAGFYGKDPNWLREFLSKAGLEVAGAHIPLNAFSDREFEKTIAFNKSLGNKYLIIPGAPKEMIKTRGDWISFSKTLNNLANKLKIHGMKIGYHNHRSEFELVEGERPWDIIFSNTVSDVIMQLDIGHALAAKLSEEEIITVIKKYRGRAVTIHVKDYSKKKAIEFQSVEKGYEVVLGEGDTKWLDIIKALKDYGNTEWLIIEQETYPYQPPIESIKKSYIFLRNLIATL</sequence>
<dbReference type="RefSeq" id="WP_285273474.1">
    <property type="nucleotide sequence ID" value="NZ_JASNVW010000002.1"/>
</dbReference>
<protein>
    <submittedName>
        <fullName evidence="2">Sugar phosphate isomerase/epimerase</fullName>
    </submittedName>
</protein>
<evidence type="ECO:0000259" key="1">
    <source>
        <dbReference type="Pfam" id="PF01261"/>
    </source>
</evidence>
<organism evidence="2 3">
    <name type="scientific">Ignisphaera cupida</name>
    <dbReference type="NCBI Taxonomy" id="3050454"/>
    <lineage>
        <taxon>Archaea</taxon>
        <taxon>Thermoproteota</taxon>
        <taxon>Thermoprotei</taxon>
        <taxon>Desulfurococcales</taxon>
        <taxon>Desulfurococcaceae</taxon>
        <taxon>Ignisphaera</taxon>
    </lineage>
</organism>
<dbReference type="Gene3D" id="3.20.20.150">
    <property type="entry name" value="Divalent-metal-dependent TIM barrel enzymes"/>
    <property type="match status" value="1"/>
</dbReference>
<accession>A0ABD4Z5Q0</accession>
<dbReference type="InterPro" id="IPR050312">
    <property type="entry name" value="IolE/XylAMocC-like"/>
</dbReference>
<gene>
    <name evidence="2" type="ORF">QPL79_03855</name>
</gene>
<proteinExistence type="predicted"/>
<dbReference type="SUPFAM" id="SSF51658">
    <property type="entry name" value="Xylose isomerase-like"/>
    <property type="match status" value="1"/>
</dbReference>
<dbReference type="AlphaFoldDB" id="A0ABD4Z5Q0"/>
<evidence type="ECO:0000313" key="2">
    <source>
        <dbReference type="EMBL" id="MDK6028490.1"/>
    </source>
</evidence>